<dbReference type="SUPFAM" id="SSF52540">
    <property type="entry name" value="P-loop containing nucleoside triphosphate hydrolases"/>
    <property type="match status" value="1"/>
</dbReference>
<dbReference type="PANTHER" id="PTHR34383">
    <property type="entry name" value="POLYPHOSPHATE:AMP PHOSPHOTRANSFERASE-RELATED"/>
    <property type="match status" value="1"/>
</dbReference>
<keyword evidence="2 4" id="KW-0418">Kinase</keyword>
<reference evidence="4 5" key="1">
    <citation type="submission" date="2020-12" db="EMBL/GenBank/DDBJ databases">
        <title>YIM B01967 draft genome.</title>
        <authorList>
            <person name="Yan X."/>
        </authorList>
    </citation>
    <scope>NUCLEOTIDE SEQUENCE [LARGE SCALE GENOMIC DNA]</scope>
    <source>
        <strain evidence="4 5">YIM B01967</strain>
    </source>
</reference>
<proteinExistence type="predicted"/>
<name>A0ABS1H8P1_9BACL</name>
<dbReference type="Pfam" id="PF03976">
    <property type="entry name" value="PPK2"/>
    <property type="match status" value="1"/>
</dbReference>
<dbReference type="GO" id="GO:0016301">
    <property type="term" value="F:kinase activity"/>
    <property type="evidence" value="ECO:0007669"/>
    <property type="project" value="UniProtKB-KW"/>
</dbReference>
<dbReference type="InterPro" id="IPR016898">
    <property type="entry name" value="Polyphosphate_phosphotransfera"/>
</dbReference>
<dbReference type="PANTHER" id="PTHR34383:SF3">
    <property type="entry name" value="POLYPHOSPHATE:AMP PHOSPHOTRANSFERASE"/>
    <property type="match status" value="1"/>
</dbReference>
<evidence type="ECO:0000259" key="3">
    <source>
        <dbReference type="Pfam" id="PF03976"/>
    </source>
</evidence>
<dbReference type="Proteomes" id="UP000618943">
    <property type="component" value="Unassembled WGS sequence"/>
</dbReference>
<evidence type="ECO:0000313" key="5">
    <source>
        <dbReference type="Proteomes" id="UP000618943"/>
    </source>
</evidence>
<protein>
    <submittedName>
        <fullName evidence="4">Polyphosphate kinase</fullName>
    </submittedName>
</protein>
<organism evidence="4 5">
    <name type="scientific">Viridibacillus soli</name>
    <dbReference type="NCBI Taxonomy" id="2798301"/>
    <lineage>
        <taxon>Bacteria</taxon>
        <taxon>Bacillati</taxon>
        <taxon>Bacillota</taxon>
        <taxon>Bacilli</taxon>
        <taxon>Bacillales</taxon>
        <taxon>Caryophanaceae</taxon>
        <taxon>Viridibacillus</taxon>
    </lineage>
</organism>
<evidence type="ECO:0000256" key="1">
    <source>
        <dbReference type="ARBA" id="ARBA00022679"/>
    </source>
</evidence>
<evidence type="ECO:0000313" key="4">
    <source>
        <dbReference type="EMBL" id="MBK3495781.1"/>
    </source>
</evidence>
<evidence type="ECO:0000256" key="2">
    <source>
        <dbReference type="ARBA" id="ARBA00022777"/>
    </source>
</evidence>
<accession>A0ABS1H8P1</accession>
<dbReference type="InterPro" id="IPR022488">
    <property type="entry name" value="PPK2-related"/>
</dbReference>
<dbReference type="Gene3D" id="3.40.50.300">
    <property type="entry name" value="P-loop containing nucleotide triphosphate hydrolases"/>
    <property type="match status" value="1"/>
</dbReference>
<gene>
    <name evidence="4" type="ORF">JFL43_13130</name>
</gene>
<comment type="caution">
    <text evidence="4">The sequence shown here is derived from an EMBL/GenBank/DDBJ whole genome shotgun (WGS) entry which is preliminary data.</text>
</comment>
<dbReference type="EMBL" id="JAEOAH010000018">
    <property type="protein sequence ID" value="MBK3495781.1"/>
    <property type="molecule type" value="Genomic_DNA"/>
</dbReference>
<sequence>MSKRIEDMELDKHLSDKDSYKQELKKLQFELLNIQQFLFNHNIGLVLAFEGMDAAGKGGAIKRMTQRLDPRGYVVHPIAAPEAFELKYNYLHRFWTRLPYRGQIGIFDRTWYGRVLVERIEGFAKQDEWQRAYEEINQFEKLLTEDNYIVAKFWIQVTKEEQLNRFKLRQDDPYKKWKLTDEDWRNRDKWPLYVEAANDAFEKTDKQHAPWILISGDDKKYARIQVLREVIAHVTKECEKRGLQITDPVETISVEV</sequence>
<dbReference type="PIRSF" id="PIRSF028756">
    <property type="entry name" value="PPK2_prd"/>
    <property type="match status" value="1"/>
</dbReference>
<keyword evidence="5" id="KW-1185">Reference proteome</keyword>
<feature type="domain" description="Polyphosphate kinase-2-related" evidence="3">
    <location>
        <begin position="16"/>
        <end position="238"/>
    </location>
</feature>
<keyword evidence="1" id="KW-0808">Transferase</keyword>
<dbReference type="InterPro" id="IPR027417">
    <property type="entry name" value="P-loop_NTPase"/>
</dbReference>